<reference evidence="2" key="1">
    <citation type="submission" date="2022-07" db="EMBL/GenBank/DDBJ databases">
        <title>Phylogenomic reconstructions and comparative analyses of Kickxellomycotina fungi.</title>
        <authorList>
            <person name="Reynolds N.K."/>
            <person name="Stajich J.E."/>
            <person name="Barry K."/>
            <person name="Grigoriev I.V."/>
            <person name="Crous P."/>
            <person name="Smith M.E."/>
        </authorList>
    </citation>
    <scope>NUCLEOTIDE SEQUENCE</scope>
    <source>
        <strain evidence="2">RSA 1196</strain>
    </source>
</reference>
<evidence type="ECO:0000256" key="1">
    <source>
        <dbReference type="SAM" id="MobiDB-lite"/>
    </source>
</evidence>
<comment type="caution">
    <text evidence="2">The sequence shown here is derived from an EMBL/GenBank/DDBJ whole genome shotgun (WGS) entry which is preliminary data.</text>
</comment>
<keyword evidence="3" id="KW-1185">Reference proteome</keyword>
<evidence type="ECO:0000313" key="3">
    <source>
        <dbReference type="Proteomes" id="UP001150925"/>
    </source>
</evidence>
<dbReference type="AlphaFoldDB" id="A0A9W8E6X5"/>
<protein>
    <submittedName>
        <fullName evidence="2">Uncharacterized protein</fullName>
    </submittedName>
</protein>
<evidence type="ECO:0000313" key="2">
    <source>
        <dbReference type="EMBL" id="KAJ1965256.1"/>
    </source>
</evidence>
<sequence length="136" mass="15251">MLALVTAPRRGVFAAMANKATQFSVLSSPRFITVATRRVQLPKRASLSRPYMNISAYTVKDQMTEDDQARFQNRVDKVLLSYLQEAPETDDKSGVEDPANEAPQYVADPNTPVVAPSHKSAENQRSNVEYIHHFNE</sequence>
<dbReference type="OrthoDB" id="5597226at2759"/>
<feature type="region of interest" description="Disordered" evidence="1">
    <location>
        <begin position="86"/>
        <end position="128"/>
    </location>
</feature>
<gene>
    <name evidence="2" type="ORF">IWQ62_002713</name>
</gene>
<name>A0A9W8E6X5_9FUNG</name>
<accession>A0A9W8E6X5</accession>
<dbReference type="EMBL" id="JANBPY010000614">
    <property type="protein sequence ID" value="KAJ1965256.1"/>
    <property type="molecule type" value="Genomic_DNA"/>
</dbReference>
<organism evidence="2 3">
    <name type="scientific">Dispira parvispora</name>
    <dbReference type="NCBI Taxonomy" id="1520584"/>
    <lineage>
        <taxon>Eukaryota</taxon>
        <taxon>Fungi</taxon>
        <taxon>Fungi incertae sedis</taxon>
        <taxon>Zoopagomycota</taxon>
        <taxon>Kickxellomycotina</taxon>
        <taxon>Dimargaritomycetes</taxon>
        <taxon>Dimargaritales</taxon>
        <taxon>Dimargaritaceae</taxon>
        <taxon>Dispira</taxon>
    </lineage>
</organism>
<proteinExistence type="predicted"/>
<dbReference type="Proteomes" id="UP001150925">
    <property type="component" value="Unassembled WGS sequence"/>
</dbReference>